<evidence type="ECO:0000313" key="2">
    <source>
        <dbReference type="Proteomes" id="UP000256838"/>
    </source>
</evidence>
<protein>
    <submittedName>
        <fullName evidence="1">Uncharacterized protein</fullName>
    </submittedName>
</protein>
<evidence type="ECO:0000313" key="1">
    <source>
        <dbReference type="EMBL" id="RDU98204.1"/>
    </source>
</evidence>
<sequence length="78" mass="8872">MRRLRMMVEKWLAPTPATPVRVTRITSRDDSRQGVRVEVDGPRGPISLHFFRHSDGAWQVFPPEHVGLTMGAHTAVIR</sequence>
<proteinExistence type="predicted"/>
<dbReference type="Proteomes" id="UP000256838">
    <property type="component" value="Unassembled WGS sequence"/>
</dbReference>
<reference evidence="1 2" key="1">
    <citation type="submission" date="2018-08" db="EMBL/GenBank/DDBJ databases">
        <title>Paraburkholderia sp. DHOM06 isolated from forest soil.</title>
        <authorList>
            <person name="Gao Z.-H."/>
            <person name="Qiu L.-H."/>
        </authorList>
    </citation>
    <scope>NUCLEOTIDE SEQUENCE [LARGE SCALE GENOMIC DNA]</scope>
    <source>
        <strain evidence="1 2">DHOM06</strain>
    </source>
</reference>
<comment type="caution">
    <text evidence="1">The sequence shown here is derived from an EMBL/GenBank/DDBJ whole genome shotgun (WGS) entry which is preliminary data.</text>
</comment>
<dbReference type="AlphaFoldDB" id="A0A3D8JZY6"/>
<dbReference type="OrthoDB" id="8926609at2"/>
<organism evidence="1 2">
    <name type="scientific">Trinickia dinghuensis</name>
    <dbReference type="NCBI Taxonomy" id="2291023"/>
    <lineage>
        <taxon>Bacteria</taxon>
        <taxon>Pseudomonadati</taxon>
        <taxon>Pseudomonadota</taxon>
        <taxon>Betaproteobacteria</taxon>
        <taxon>Burkholderiales</taxon>
        <taxon>Burkholderiaceae</taxon>
        <taxon>Trinickia</taxon>
    </lineage>
</organism>
<accession>A0A3D8JZY6</accession>
<dbReference type="EMBL" id="QRGA01000007">
    <property type="protein sequence ID" value="RDU98204.1"/>
    <property type="molecule type" value="Genomic_DNA"/>
</dbReference>
<keyword evidence="2" id="KW-1185">Reference proteome</keyword>
<name>A0A3D8JZY6_9BURK</name>
<gene>
    <name evidence="1" type="ORF">DWV00_12820</name>
</gene>